<dbReference type="PANTHER" id="PTHR24148">
    <property type="entry name" value="ANKYRIN REPEAT DOMAIN-CONTAINING PROTEIN 39 HOMOLOG-RELATED"/>
    <property type="match status" value="1"/>
</dbReference>
<dbReference type="AlphaFoldDB" id="A0A8K0VWA9"/>
<dbReference type="Pfam" id="PF06985">
    <property type="entry name" value="HET"/>
    <property type="match status" value="1"/>
</dbReference>
<feature type="non-terminal residue" evidence="2">
    <location>
        <position position="313"/>
    </location>
</feature>
<dbReference type="InterPro" id="IPR010730">
    <property type="entry name" value="HET"/>
</dbReference>
<keyword evidence="3" id="KW-1185">Reference proteome</keyword>
<proteinExistence type="predicted"/>
<dbReference type="OrthoDB" id="2157530at2759"/>
<evidence type="ECO:0000313" key="3">
    <source>
        <dbReference type="Proteomes" id="UP000813461"/>
    </source>
</evidence>
<evidence type="ECO:0000259" key="1">
    <source>
        <dbReference type="Pfam" id="PF06985"/>
    </source>
</evidence>
<dbReference type="Proteomes" id="UP000813461">
    <property type="component" value="Unassembled WGS sequence"/>
</dbReference>
<gene>
    <name evidence="2" type="ORF">FB567DRAFT_447011</name>
</gene>
<reference evidence="2" key="1">
    <citation type="journal article" date="2021" name="Nat. Commun.">
        <title>Genetic determinants of endophytism in the Arabidopsis root mycobiome.</title>
        <authorList>
            <person name="Mesny F."/>
            <person name="Miyauchi S."/>
            <person name="Thiergart T."/>
            <person name="Pickel B."/>
            <person name="Atanasova L."/>
            <person name="Karlsson M."/>
            <person name="Huettel B."/>
            <person name="Barry K.W."/>
            <person name="Haridas S."/>
            <person name="Chen C."/>
            <person name="Bauer D."/>
            <person name="Andreopoulos W."/>
            <person name="Pangilinan J."/>
            <person name="LaButti K."/>
            <person name="Riley R."/>
            <person name="Lipzen A."/>
            <person name="Clum A."/>
            <person name="Drula E."/>
            <person name="Henrissat B."/>
            <person name="Kohler A."/>
            <person name="Grigoriev I.V."/>
            <person name="Martin F.M."/>
            <person name="Hacquard S."/>
        </authorList>
    </citation>
    <scope>NUCLEOTIDE SEQUENCE</scope>
    <source>
        <strain evidence="2">MPI-SDFR-AT-0120</strain>
    </source>
</reference>
<sequence length="313" mass="35809">MKSSYHDVYHRLEHDDSIRLLRLHGDQVSTDSVHCTLEIHRTRDPCLPIFEALSYTWADKDGDNSLCEPIYVGPQYEVVLITKNCLGALKTFRTRYDRLLWVDAICINQDDQAERGSQVALMPYIFSCASRVLMYLGNEDIGAQAMAVLAGTSARRASSLQFLLGNSYFTRTWMVQEVNLAKVATLTLGRHTLHWDAFKTLAQLSDHRDETWPRTTWVESDASYSPYARSTLLGYLYSIRNCRCGDPRDQVYAVLGLAKHERKLLTIDYSVSVQQVYTGLALFWLARCEFEFLDVIGLPKTVPHLPSWVPDWT</sequence>
<evidence type="ECO:0000313" key="2">
    <source>
        <dbReference type="EMBL" id="KAH7083792.1"/>
    </source>
</evidence>
<protein>
    <submittedName>
        <fullName evidence="2">Heterokaryon incompatibility protein-domain-containing protein</fullName>
    </submittedName>
</protein>
<accession>A0A8K0VWA9</accession>
<name>A0A8K0VWA9_9PLEO</name>
<comment type="caution">
    <text evidence="2">The sequence shown here is derived from an EMBL/GenBank/DDBJ whole genome shotgun (WGS) entry which is preliminary data.</text>
</comment>
<dbReference type="PANTHER" id="PTHR24148:SF64">
    <property type="entry name" value="HETEROKARYON INCOMPATIBILITY DOMAIN-CONTAINING PROTEIN"/>
    <property type="match status" value="1"/>
</dbReference>
<dbReference type="EMBL" id="JAGMVJ010000013">
    <property type="protein sequence ID" value="KAH7083792.1"/>
    <property type="molecule type" value="Genomic_DNA"/>
</dbReference>
<feature type="domain" description="Heterokaryon incompatibility" evidence="1">
    <location>
        <begin position="50"/>
        <end position="176"/>
    </location>
</feature>
<dbReference type="InterPro" id="IPR052895">
    <property type="entry name" value="HetReg/Transcr_Mod"/>
</dbReference>
<organism evidence="2 3">
    <name type="scientific">Paraphoma chrysanthemicola</name>
    <dbReference type="NCBI Taxonomy" id="798071"/>
    <lineage>
        <taxon>Eukaryota</taxon>
        <taxon>Fungi</taxon>
        <taxon>Dikarya</taxon>
        <taxon>Ascomycota</taxon>
        <taxon>Pezizomycotina</taxon>
        <taxon>Dothideomycetes</taxon>
        <taxon>Pleosporomycetidae</taxon>
        <taxon>Pleosporales</taxon>
        <taxon>Pleosporineae</taxon>
        <taxon>Phaeosphaeriaceae</taxon>
        <taxon>Paraphoma</taxon>
    </lineage>
</organism>